<feature type="zinc finger region" description="C3H1-type" evidence="5">
    <location>
        <begin position="38"/>
        <end position="63"/>
    </location>
</feature>
<feature type="zinc finger region" description="C3H1-type" evidence="5">
    <location>
        <begin position="1"/>
        <end position="28"/>
    </location>
</feature>
<dbReference type="GO" id="GO:0051252">
    <property type="term" value="P:regulation of RNA metabolic process"/>
    <property type="evidence" value="ECO:0007669"/>
    <property type="project" value="UniProtKB-ARBA"/>
</dbReference>
<dbReference type="PANTHER" id="PTHR12547">
    <property type="entry name" value="CCCH ZINC FINGER/TIS11-RELATED"/>
    <property type="match status" value="1"/>
</dbReference>
<keyword evidence="4 5" id="KW-0862">Zinc</keyword>
<evidence type="ECO:0000256" key="2">
    <source>
        <dbReference type="ARBA" id="ARBA00022737"/>
    </source>
</evidence>
<evidence type="ECO:0000256" key="5">
    <source>
        <dbReference type="PROSITE-ProRule" id="PRU00723"/>
    </source>
</evidence>
<evidence type="ECO:0000259" key="6">
    <source>
        <dbReference type="PROSITE" id="PS50103"/>
    </source>
</evidence>
<evidence type="ECO:0000256" key="4">
    <source>
        <dbReference type="ARBA" id="ARBA00022833"/>
    </source>
</evidence>
<dbReference type="InterPro" id="IPR000571">
    <property type="entry name" value="Znf_CCCH"/>
</dbReference>
<sequence length="63" mass="7074">YKTAICDTFTLLGSCKYGDSCNFAHGEADLRTRLNPTNYKTTFCRNEAQGQICPYGAKCDFIH</sequence>
<dbReference type="FunFam" id="4.10.1000.10:FF:000003">
    <property type="entry name" value="Zinc finger CCCH domain-containing protein"/>
    <property type="match status" value="1"/>
</dbReference>
<organism evidence="7 8">
    <name type="scientific">Coemansia reversa (strain ATCC 12441 / NRRL 1564)</name>
    <dbReference type="NCBI Taxonomy" id="763665"/>
    <lineage>
        <taxon>Eukaryota</taxon>
        <taxon>Fungi</taxon>
        <taxon>Fungi incertae sedis</taxon>
        <taxon>Zoopagomycota</taxon>
        <taxon>Kickxellomycotina</taxon>
        <taxon>Kickxellomycetes</taxon>
        <taxon>Kickxellales</taxon>
        <taxon>Kickxellaceae</taxon>
        <taxon>Coemansia</taxon>
    </lineage>
</organism>
<keyword evidence="1 5" id="KW-0479">Metal-binding</keyword>
<keyword evidence="8" id="KW-1185">Reference proteome</keyword>
<dbReference type="SUPFAM" id="SSF90229">
    <property type="entry name" value="CCCH zinc finger"/>
    <property type="match status" value="2"/>
</dbReference>
<gene>
    <name evidence="7" type="ORF">COEREDRAFT_31143</name>
</gene>
<feature type="non-terminal residue" evidence="7">
    <location>
        <position position="63"/>
    </location>
</feature>
<dbReference type="GO" id="GO:0010468">
    <property type="term" value="P:regulation of gene expression"/>
    <property type="evidence" value="ECO:0007669"/>
    <property type="project" value="UniProtKB-ARBA"/>
</dbReference>
<dbReference type="EMBL" id="KZ303508">
    <property type="protein sequence ID" value="PIA15290.1"/>
    <property type="molecule type" value="Genomic_DNA"/>
</dbReference>
<dbReference type="Proteomes" id="UP000242474">
    <property type="component" value="Unassembled WGS sequence"/>
</dbReference>
<dbReference type="InterPro" id="IPR041367">
    <property type="entry name" value="Znf-CCCH_4"/>
</dbReference>
<evidence type="ECO:0000256" key="1">
    <source>
        <dbReference type="ARBA" id="ARBA00022723"/>
    </source>
</evidence>
<keyword evidence="2" id="KW-0677">Repeat</keyword>
<dbReference type="InterPro" id="IPR036855">
    <property type="entry name" value="Znf_CCCH_sf"/>
</dbReference>
<evidence type="ECO:0000256" key="3">
    <source>
        <dbReference type="ARBA" id="ARBA00022771"/>
    </source>
</evidence>
<dbReference type="Pfam" id="PF00642">
    <property type="entry name" value="zf-CCCH"/>
    <property type="match status" value="1"/>
</dbReference>
<feature type="domain" description="C3H1-type" evidence="6">
    <location>
        <begin position="38"/>
        <end position="63"/>
    </location>
</feature>
<dbReference type="OrthoDB" id="410307at2759"/>
<evidence type="ECO:0000313" key="8">
    <source>
        <dbReference type="Proteomes" id="UP000242474"/>
    </source>
</evidence>
<evidence type="ECO:0000313" key="7">
    <source>
        <dbReference type="EMBL" id="PIA15290.1"/>
    </source>
</evidence>
<feature type="non-terminal residue" evidence="7">
    <location>
        <position position="1"/>
    </location>
</feature>
<dbReference type="AlphaFoldDB" id="A0A2G5B8H8"/>
<proteinExistence type="predicted"/>
<dbReference type="SMART" id="SM00356">
    <property type="entry name" value="ZnF_C3H1"/>
    <property type="match status" value="2"/>
</dbReference>
<dbReference type="GO" id="GO:0008270">
    <property type="term" value="F:zinc ion binding"/>
    <property type="evidence" value="ECO:0007669"/>
    <property type="project" value="UniProtKB-KW"/>
</dbReference>
<feature type="domain" description="C3H1-type" evidence="6">
    <location>
        <begin position="1"/>
        <end position="28"/>
    </location>
</feature>
<dbReference type="PROSITE" id="PS50103">
    <property type="entry name" value="ZF_C3H1"/>
    <property type="match status" value="2"/>
</dbReference>
<accession>A0A2G5B8H8</accession>
<dbReference type="InterPro" id="IPR045877">
    <property type="entry name" value="ZFP36-like"/>
</dbReference>
<name>A0A2G5B8H8_COERN</name>
<protein>
    <recommendedName>
        <fullName evidence="6">C3H1-type domain-containing protein</fullName>
    </recommendedName>
</protein>
<dbReference type="Gene3D" id="4.10.1000.10">
    <property type="entry name" value="Zinc finger, CCCH-type"/>
    <property type="match status" value="2"/>
</dbReference>
<dbReference type="PANTHER" id="PTHR12547:SF18">
    <property type="entry name" value="PROTEIN TIS11"/>
    <property type="match status" value="1"/>
</dbReference>
<keyword evidence="3 5" id="KW-0863">Zinc-finger</keyword>
<dbReference type="GO" id="GO:0003729">
    <property type="term" value="F:mRNA binding"/>
    <property type="evidence" value="ECO:0007669"/>
    <property type="project" value="InterPro"/>
</dbReference>
<dbReference type="STRING" id="763665.A0A2G5B8H8"/>
<dbReference type="Pfam" id="PF18044">
    <property type="entry name" value="zf-CCCH_4"/>
    <property type="match status" value="1"/>
</dbReference>
<reference evidence="7 8" key="1">
    <citation type="journal article" date="2015" name="Genome Biol. Evol.">
        <title>Phylogenomic analyses indicate that early fungi evolved digesting cell walls of algal ancestors of land plants.</title>
        <authorList>
            <person name="Chang Y."/>
            <person name="Wang S."/>
            <person name="Sekimoto S."/>
            <person name="Aerts A.L."/>
            <person name="Choi C."/>
            <person name="Clum A."/>
            <person name="LaButti K.M."/>
            <person name="Lindquist E.A."/>
            <person name="Yee Ngan C."/>
            <person name="Ohm R.A."/>
            <person name="Salamov A.A."/>
            <person name="Grigoriev I.V."/>
            <person name="Spatafora J.W."/>
            <person name="Berbee M.L."/>
        </authorList>
    </citation>
    <scope>NUCLEOTIDE SEQUENCE [LARGE SCALE GENOMIC DNA]</scope>
    <source>
        <strain evidence="7 8">NRRL 1564</strain>
    </source>
</reference>